<reference evidence="6" key="1">
    <citation type="submission" date="2023-07" db="EMBL/GenBank/DDBJ databases">
        <authorList>
            <person name="Kim M.K."/>
        </authorList>
    </citation>
    <scope>NUCLEOTIDE SEQUENCE</scope>
    <source>
        <strain evidence="6">CA1-15</strain>
    </source>
</reference>
<evidence type="ECO:0000256" key="4">
    <source>
        <dbReference type="SAM" id="MobiDB-lite"/>
    </source>
</evidence>
<dbReference type="Gene3D" id="3.90.79.10">
    <property type="entry name" value="Nucleoside Triphosphate Pyrophosphohydrolase"/>
    <property type="match status" value="1"/>
</dbReference>
<protein>
    <submittedName>
        <fullName evidence="6">NUDIX domain-containing protein</fullName>
    </submittedName>
</protein>
<dbReference type="Pfam" id="PF00293">
    <property type="entry name" value="NUDIX"/>
    <property type="match status" value="1"/>
</dbReference>
<dbReference type="Proteomes" id="UP001176468">
    <property type="component" value="Unassembled WGS sequence"/>
</dbReference>
<organism evidence="6 7">
    <name type="scientific">Sphingomonas immobilis</name>
    <dbReference type="NCBI Taxonomy" id="3063997"/>
    <lineage>
        <taxon>Bacteria</taxon>
        <taxon>Pseudomonadati</taxon>
        <taxon>Pseudomonadota</taxon>
        <taxon>Alphaproteobacteria</taxon>
        <taxon>Sphingomonadales</taxon>
        <taxon>Sphingomonadaceae</taxon>
        <taxon>Sphingomonas</taxon>
    </lineage>
</organism>
<feature type="region of interest" description="Disordered" evidence="4">
    <location>
        <begin position="155"/>
        <end position="183"/>
    </location>
</feature>
<keyword evidence="2 3" id="KW-0378">Hydrolase</keyword>
<feature type="domain" description="Nudix hydrolase" evidence="5">
    <location>
        <begin position="1"/>
        <end position="150"/>
    </location>
</feature>
<dbReference type="CDD" id="cd04662">
    <property type="entry name" value="NUDIX_Hydrolase"/>
    <property type="match status" value="1"/>
</dbReference>
<keyword evidence="7" id="KW-1185">Reference proteome</keyword>
<evidence type="ECO:0000256" key="2">
    <source>
        <dbReference type="ARBA" id="ARBA00022801"/>
    </source>
</evidence>
<gene>
    <name evidence="6" type="ORF">Q5H94_06350</name>
</gene>
<feature type="compositionally biased region" description="Polar residues" evidence="4">
    <location>
        <begin position="167"/>
        <end position="176"/>
    </location>
</feature>
<evidence type="ECO:0000313" key="7">
    <source>
        <dbReference type="Proteomes" id="UP001176468"/>
    </source>
</evidence>
<evidence type="ECO:0000313" key="6">
    <source>
        <dbReference type="EMBL" id="MDO7841939.1"/>
    </source>
</evidence>
<dbReference type="PANTHER" id="PTHR21340">
    <property type="entry name" value="DIADENOSINE 5,5-P1,P4-TETRAPHOSPHATE PYROPHOSPHOHYDROLASE MUTT"/>
    <property type="match status" value="1"/>
</dbReference>
<comment type="similarity">
    <text evidence="3">Belongs to the Nudix hydrolase family.</text>
</comment>
<comment type="caution">
    <text evidence="6">The sequence shown here is derived from an EMBL/GenBank/DDBJ whole genome shotgun (WGS) entry which is preliminary data.</text>
</comment>
<feature type="compositionally biased region" description="Pro residues" evidence="4">
    <location>
        <begin position="155"/>
        <end position="164"/>
    </location>
</feature>
<dbReference type="RefSeq" id="WP_304560395.1">
    <property type="nucleotide sequence ID" value="NZ_JAUQSZ010000003.1"/>
</dbReference>
<dbReference type="InterPro" id="IPR020476">
    <property type="entry name" value="Nudix_hydrolase"/>
</dbReference>
<evidence type="ECO:0000256" key="3">
    <source>
        <dbReference type="RuleBase" id="RU003476"/>
    </source>
</evidence>
<accession>A0ABT8ZXS8</accession>
<comment type="cofactor">
    <cofactor evidence="1">
        <name>Mg(2+)</name>
        <dbReference type="ChEBI" id="CHEBI:18420"/>
    </cofactor>
</comment>
<sequence length="183" mass="20112">MPARSAGILLYRHTRGMLEMLLVHPGGPFWRNRHAGAWQLPKGLVERGEEDATAARREVAEELGIVIDEPLISLGEIRQAAGKIVAGFAVERDMDPAALVSTMIEIEWPPRSGRKRSVPEVDEACWFDVAGARHCILPSQAPLIDRLLRHVEDPGAPPACPHVPPGTSETNGTRGRSFSLHRR</sequence>
<evidence type="ECO:0000259" key="5">
    <source>
        <dbReference type="PROSITE" id="PS51462"/>
    </source>
</evidence>
<dbReference type="EMBL" id="JAUQSZ010000003">
    <property type="protein sequence ID" value="MDO7841939.1"/>
    <property type="molecule type" value="Genomic_DNA"/>
</dbReference>
<dbReference type="PANTHER" id="PTHR21340:SF7">
    <property type="entry name" value="NUDIX HYDROLASE DOMAIN-CONTAINING PROTEIN"/>
    <property type="match status" value="1"/>
</dbReference>
<dbReference type="InterPro" id="IPR000086">
    <property type="entry name" value="NUDIX_hydrolase_dom"/>
</dbReference>
<dbReference type="PROSITE" id="PS00893">
    <property type="entry name" value="NUDIX_BOX"/>
    <property type="match status" value="1"/>
</dbReference>
<name>A0ABT8ZXS8_9SPHN</name>
<dbReference type="InterPro" id="IPR015797">
    <property type="entry name" value="NUDIX_hydrolase-like_dom_sf"/>
</dbReference>
<proteinExistence type="inferred from homology"/>
<evidence type="ECO:0000256" key="1">
    <source>
        <dbReference type="ARBA" id="ARBA00001946"/>
    </source>
</evidence>
<dbReference type="InterPro" id="IPR051325">
    <property type="entry name" value="Nudix_hydrolase_domain"/>
</dbReference>
<dbReference type="PRINTS" id="PR00502">
    <property type="entry name" value="NUDIXFAMILY"/>
</dbReference>
<dbReference type="InterPro" id="IPR020084">
    <property type="entry name" value="NUDIX_hydrolase_CS"/>
</dbReference>
<dbReference type="SUPFAM" id="SSF55811">
    <property type="entry name" value="Nudix"/>
    <property type="match status" value="1"/>
</dbReference>
<dbReference type="PROSITE" id="PS51462">
    <property type="entry name" value="NUDIX"/>
    <property type="match status" value="1"/>
</dbReference>